<dbReference type="AlphaFoldDB" id="A0AAW1F8M4"/>
<name>A0AAW1F8M4_ZOAVI</name>
<reference evidence="2 3" key="1">
    <citation type="journal article" date="2024" name="Genome Biol. Evol.">
        <title>Chromosome-level genome assembly of the viviparous eelpout Zoarces viviparus.</title>
        <authorList>
            <person name="Fuhrmann N."/>
            <person name="Brasseur M.V."/>
            <person name="Bakowski C.E."/>
            <person name="Podsiadlowski L."/>
            <person name="Prost S."/>
            <person name="Krehenwinkel H."/>
            <person name="Mayer C."/>
        </authorList>
    </citation>
    <scope>NUCLEOTIDE SEQUENCE [LARGE SCALE GENOMIC DNA]</scope>
    <source>
        <strain evidence="2">NO-MEL_2022_Ind0_liver</strain>
    </source>
</reference>
<dbReference type="GO" id="GO:0005737">
    <property type="term" value="C:cytoplasm"/>
    <property type="evidence" value="ECO:0007669"/>
    <property type="project" value="UniProtKB-ARBA"/>
</dbReference>
<dbReference type="InterPro" id="IPR023341">
    <property type="entry name" value="MABP"/>
</dbReference>
<keyword evidence="3" id="KW-1185">Reference proteome</keyword>
<evidence type="ECO:0000313" key="3">
    <source>
        <dbReference type="Proteomes" id="UP001488805"/>
    </source>
</evidence>
<dbReference type="Proteomes" id="UP001488805">
    <property type="component" value="Unassembled WGS sequence"/>
</dbReference>
<evidence type="ECO:0000259" key="1">
    <source>
        <dbReference type="PROSITE" id="PS51498"/>
    </source>
</evidence>
<proteinExistence type="predicted"/>
<accession>A0AAW1F8M4</accession>
<evidence type="ECO:0000313" key="2">
    <source>
        <dbReference type="EMBL" id="KAK9531094.1"/>
    </source>
</evidence>
<dbReference type="PROSITE" id="PS51498">
    <property type="entry name" value="MABP"/>
    <property type="match status" value="1"/>
</dbReference>
<feature type="domain" description="MABP" evidence="1">
    <location>
        <begin position="107"/>
        <end position="255"/>
    </location>
</feature>
<organism evidence="2 3">
    <name type="scientific">Zoarces viviparus</name>
    <name type="common">Viviparous eelpout</name>
    <name type="synonym">Blennius viviparus</name>
    <dbReference type="NCBI Taxonomy" id="48416"/>
    <lineage>
        <taxon>Eukaryota</taxon>
        <taxon>Metazoa</taxon>
        <taxon>Chordata</taxon>
        <taxon>Craniata</taxon>
        <taxon>Vertebrata</taxon>
        <taxon>Euteleostomi</taxon>
        <taxon>Actinopterygii</taxon>
        <taxon>Neopterygii</taxon>
        <taxon>Teleostei</taxon>
        <taxon>Neoteleostei</taxon>
        <taxon>Acanthomorphata</taxon>
        <taxon>Eupercaria</taxon>
        <taxon>Perciformes</taxon>
        <taxon>Cottioidei</taxon>
        <taxon>Zoarcales</taxon>
        <taxon>Zoarcidae</taxon>
        <taxon>Zoarcinae</taxon>
        <taxon>Zoarces</taxon>
    </lineage>
</organism>
<protein>
    <recommendedName>
        <fullName evidence="1">MABP domain-containing protein</fullName>
    </recommendedName>
</protein>
<dbReference type="Gene3D" id="2.100.10.50">
    <property type="match status" value="2"/>
</dbReference>
<sequence length="255" mass="28723">MQLTTMTTYISHLDVHHHDADEKKLQSGGFRKLNVDLNKGAGGKSSFLWYKTGSRSAAITKIQLTFNAQMSVGLIKAGYTKIPRPICHVPGADPIYIWFFQGSTEYDIPIVDLCITDNPANEALLFREGWERVSCDLNRKAGGDWVYFWVKRELQTYICDVAITDSPTSDEKYLRDGYIRLDEDAHMGLEATSSSSGIPMYLWYKKEGSNTPIKTIILLLNIDSVPVFEKAGVTVIKKSLNAGIKGRTEYLCFYQ</sequence>
<dbReference type="EMBL" id="JBCEZU010000089">
    <property type="protein sequence ID" value="KAK9531094.1"/>
    <property type="molecule type" value="Genomic_DNA"/>
</dbReference>
<comment type="caution">
    <text evidence="2">The sequence shown here is derived from an EMBL/GenBank/DDBJ whole genome shotgun (WGS) entry which is preliminary data.</text>
</comment>
<gene>
    <name evidence="2" type="ORF">VZT92_010542</name>
</gene>